<dbReference type="STRING" id="52838.A0A4S8IXF0"/>
<feature type="domain" description="Apple" evidence="13">
    <location>
        <begin position="288"/>
        <end position="373"/>
    </location>
</feature>
<evidence type="ECO:0000256" key="8">
    <source>
        <dbReference type="ARBA" id="ARBA00047899"/>
    </source>
</evidence>
<feature type="signal peptide" evidence="11">
    <location>
        <begin position="1"/>
        <end position="23"/>
    </location>
</feature>
<dbReference type="PANTHER" id="PTHR47974">
    <property type="entry name" value="OS07G0415500 PROTEIN"/>
    <property type="match status" value="1"/>
</dbReference>
<dbReference type="InterPro" id="IPR011009">
    <property type="entry name" value="Kinase-like_dom_sf"/>
</dbReference>
<evidence type="ECO:0000259" key="12">
    <source>
        <dbReference type="PROSITE" id="PS50011"/>
    </source>
</evidence>
<dbReference type="InterPro" id="IPR036426">
    <property type="entry name" value="Bulb-type_lectin_dom_sf"/>
</dbReference>
<keyword evidence="6 10" id="KW-0472">Membrane</keyword>
<dbReference type="SUPFAM" id="SSF56112">
    <property type="entry name" value="Protein kinase-like (PK-like)"/>
    <property type="match status" value="1"/>
</dbReference>
<evidence type="ECO:0000256" key="9">
    <source>
        <dbReference type="ARBA" id="ARBA00048679"/>
    </source>
</evidence>
<dbReference type="GO" id="GO:0005524">
    <property type="term" value="F:ATP binding"/>
    <property type="evidence" value="ECO:0007669"/>
    <property type="project" value="InterPro"/>
</dbReference>
<dbReference type="PANTHER" id="PTHR47974:SF6">
    <property type="entry name" value="NON-SPECIFIC SERINE_THREONINE PROTEIN KINASE"/>
    <property type="match status" value="1"/>
</dbReference>
<dbReference type="PROSITE" id="PS01186">
    <property type="entry name" value="EGF_2"/>
    <property type="match status" value="1"/>
</dbReference>
<feature type="domain" description="Protein kinase" evidence="12">
    <location>
        <begin position="294"/>
        <end position="624"/>
    </location>
</feature>
<evidence type="ECO:0000256" key="6">
    <source>
        <dbReference type="ARBA" id="ARBA00023136"/>
    </source>
</evidence>
<evidence type="ECO:0000256" key="10">
    <source>
        <dbReference type="SAM" id="Phobius"/>
    </source>
</evidence>
<dbReference type="CDD" id="cd00053">
    <property type="entry name" value="EGF"/>
    <property type="match status" value="1"/>
</dbReference>
<evidence type="ECO:0000259" key="13">
    <source>
        <dbReference type="PROSITE" id="PS50948"/>
    </source>
</evidence>
<dbReference type="AlphaFoldDB" id="A0A4S8IXF0"/>
<dbReference type="EC" id="2.7.11.1" evidence="2"/>
<organism evidence="14 15">
    <name type="scientific">Musa balbisiana</name>
    <name type="common">Banana</name>
    <dbReference type="NCBI Taxonomy" id="52838"/>
    <lineage>
        <taxon>Eukaryota</taxon>
        <taxon>Viridiplantae</taxon>
        <taxon>Streptophyta</taxon>
        <taxon>Embryophyta</taxon>
        <taxon>Tracheophyta</taxon>
        <taxon>Spermatophyta</taxon>
        <taxon>Magnoliopsida</taxon>
        <taxon>Liliopsida</taxon>
        <taxon>Zingiberales</taxon>
        <taxon>Musaceae</taxon>
        <taxon>Musa</taxon>
    </lineage>
</organism>
<evidence type="ECO:0000256" key="3">
    <source>
        <dbReference type="ARBA" id="ARBA00022692"/>
    </source>
</evidence>
<evidence type="ECO:0000256" key="4">
    <source>
        <dbReference type="ARBA" id="ARBA00022729"/>
    </source>
</evidence>
<dbReference type="PROSITE" id="PS50011">
    <property type="entry name" value="PROTEIN_KINASE_DOM"/>
    <property type="match status" value="1"/>
</dbReference>
<keyword evidence="5 10" id="KW-1133">Transmembrane helix</keyword>
<dbReference type="InterPro" id="IPR000742">
    <property type="entry name" value="EGF"/>
</dbReference>
<reference evidence="14 15" key="1">
    <citation type="journal article" date="2019" name="Nat. Plants">
        <title>Genome sequencing of Musa balbisiana reveals subgenome evolution and function divergence in polyploid bananas.</title>
        <authorList>
            <person name="Yao X."/>
        </authorList>
    </citation>
    <scope>NUCLEOTIDE SEQUENCE [LARGE SCALE GENOMIC DNA]</scope>
    <source>
        <strain evidence="15">cv. DH-PKW</strain>
        <tissue evidence="14">Leaves</tissue>
    </source>
</reference>
<dbReference type="GO" id="GO:0048544">
    <property type="term" value="P:recognition of pollen"/>
    <property type="evidence" value="ECO:0007669"/>
    <property type="project" value="InterPro"/>
</dbReference>
<dbReference type="PROSITE" id="PS00108">
    <property type="entry name" value="PROTEIN_KINASE_ST"/>
    <property type="match status" value="1"/>
</dbReference>
<dbReference type="Pfam" id="PF00069">
    <property type="entry name" value="Pkinase"/>
    <property type="match status" value="1"/>
</dbReference>
<comment type="subcellular location">
    <subcellularLocation>
        <location evidence="1">Membrane</location>
        <topology evidence="1">Single-pass membrane protein</topology>
    </subcellularLocation>
</comment>
<keyword evidence="7" id="KW-1015">Disulfide bond</keyword>
<evidence type="ECO:0000313" key="14">
    <source>
        <dbReference type="EMBL" id="THU53239.1"/>
    </source>
</evidence>
<evidence type="ECO:0000256" key="5">
    <source>
        <dbReference type="ARBA" id="ARBA00022989"/>
    </source>
</evidence>
<dbReference type="InterPro" id="IPR000719">
    <property type="entry name" value="Prot_kinase_dom"/>
</dbReference>
<feature type="transmembrane region" description="Helical" evidence="10">
    <location>
        <begin position="413"/>
        <end position="435"/>
    </location>
</feature>
<dbReference type="GO" id="GO:0016020">
    <property type="term" value="C:membrane"/>
    <property type="evidence" value="ECO:0007669"/>
    <property type="project" value="UniProtKB-SubCell"/>
</dbReference>
<dbReference type="InterPro" id="IPR003609">
    <property type="entry name" value="Pan_app"/>
</dbReference>
<comment type="catalytic activity">
    <reaction evidence="9">
        <text>L-seryl-[protein] + ATP = O-phospho-L-seryl-[protein] + ADP + H(+)</text>
        <dbReference type="Rhea" id="RHEA:17989"/>
        <dbReference type="Rhea" id="RHEA-COMP:9863"/>
        <dbReference type="Rhea" id="RHEA-COMP:11604"/>
        <dbReference type="ChEBI" id="CHEBI:15378"/>
        <dbReference type="ChEBI" id="CHEBI:29999"/>
        <dbReference type="ChEBI" id="CHEBI:30616"/>
        <dbReference type="ChEBI" id="CHEBI:83421"/>
        <dbReference type="ChEBI" id="CHEBI:456216"/>
        <dbReference type="EC" id="2.7.11.1"/>
    </reaction>
</comment>
<dbReference type="SMART" id="SM00220">
    <property type="entry name" value="S_TKc"/>
    <property type="match status" value="1"/>
</dbReference>
<dbReference type="Gene3D" id="2.90.10.10">
    <property type="entry name" value="Bulb-type lectin domain"/>
    <property type="match status" value="1"/>
</dbReference>
<dbReference type="GO" id="GO:0004674">
    <property type="term" value="F:protein serine/threonine kinase activity"/>
    <property type="evidence" value="ECO:0007669"/>
    <property type="project" value="UniProtKB-EC"/>
</dbReference>
<evidence type="ECO:0000256" key="2">
    <source>
        <dbReference type="ARBA" id="ARBA00012513"/>
    </source>
</evidence>
<name>A0A4S8IXF0_MUSBA</name>
<dbReference type="Proteomes" id="UP000317650">
    <property type="component" value="Chromosome 10"/>
</dbReference>
<dbReference type="SUPFAM" id="SSF51110">
    <property type="entry name" value="alpha-D-mannose-specific plant lectins"/>
    <property type="match status" value="1"/>
</dbReference>
<sequence>MVPLLAVFSLVLLVISNHSPATAERLSSFSAADSPWFPSQDRIMVSQNQTFAAGFLGASSSSGRFVFAVWVQKSIDRTIVWSLGGDIVNSSALAISSLGVLSLNDSSGRNLWPAAGGASNSSQLVVHDDGSLVLGNWSSFYFPTDTILANQMAPSNGNGTTLRSGNYQLVGAKSLMFNGTDNYWNASDIILNLTSDGQLVMENGHVVIAADKGKIVLRRLTLDPDGNFRIYSLDASSGRWQVVWQAVLELCTIHGTCGTNEICMPDGFNATKCVCPPGYQNSTRSNSCERKIKLLSPSKFLRLDFVSFYQGSNTADLTPRNLDDCRSTCANNASCIGFSYKFDGRQSCINHFNRFANGYWSPGSEMSTFLRVARSETDQSNFTVMTSSIDTVCPVQISLPLPPKESKTTLRNVAIISTLFALELLAGVLSFWAFLRKYSKYRIAMGVARAIAYLHEECLEWVLHCDIKPENILLEDDFCPKVSDFGLSKLTNKKDKVTMSRIRGTRGYLAPEWVIQREPITAKADVYSFGVVLLEIVSGVRSSEFQRSSLESEDWYMPKWAFEKVYVEQRIEDILDRHIMDSYDNRAHFELVDRMLKTAMWCLQDRAEMRPSMGKVTKMLEGTVEITEPGKPTIFTC</sequence>
<comment type="caution">
    <text evidence="14">The sequence shown here is derived from an EMBL/GenBank/DDBJ whole genome shotgun (WGS) entry which is preliminary data.</text>
</comment>
<proteinExistence type="predicted"/>
<dbReference type="PROSITE" id="PS50948">
    <property type="entry name" value="PAN"/>
    <property type="match status" value="1"/>
</dbReference>
<evidence type="ECO:0000256" key="7">
    <source>
        <dbReference type="ARBA" id="ARBA00023157"/>
    </source>
</evidence>
<evidence type="ECO:0000256" key="1">
    <source>
        <dbReference type="ARBA" id="ARBA00004167"/>
    </source>
</evidence>
<evidence type="ECO:0000256" key="11">
    <source>
        <dbReference type="SAM" id="SignalP"/>
    </source>
</evidence>
<keyword evidence="15" id="KW-1185">Reference proteome</keyword>
<evidence type="ECO:0000313" key="15">
    <source>
        <dbReference type="Proteomes" id="UP000317650"/>
    </source>
</evidence>
<dbReference type="InterPro" id="IPR008271">
    <property type="entry name" value="Ser/Thr_kinase_AS"/>
</dbReference>
<dbReference type="FunFam" id="1.10.510.10:FF:000621">
    <property type="entry name" value="Serine/threonine-protein kinase"/>
    <property type="match status" value="1"/>
</dbReference>
<comment type="catalytic activity">
    <reaction evidence="8">
        <text>L-threonyl-[protein] + ATP = O-phospho-L-threonyl-[protein] + ADP + H(+)</text>
        <dbReference type="Rhea" id="RHEA:46608"/>
        <dbReference type="Rhea" id="RHEA-COMP:11060"/>
        <dbReference type="Rhea" id="RHEA-COMP:11605"/>
        <dbReference type="ChEBI" id="CHEBI:15378"/>
        <dbReference type="ChEBI" id="CHEBI:30013"/>
        <dbReference type="ChEBI" id="CHEBI:30616"/>
        <dbReference type="ChEBI" id="CHEBI:61977"/>
        <dbReference type="ChEBI" id="CHEBI:456216"/>
        <dbReference type="EC" id="2.7.11.1"/>
    </reaction>
</comment>
<gene>
    <name evidence="14" type="ORF">C4D60_Mb10t12340</name>
</gene>
<protein>
    <recommendedName>
        <fullName evidence="2">non-specific serine/threonine protein kinase</fullName>
        <ecNumber evidence="2">2.7.11.1</ecNumber>
    </recommendedName>
</protein>
<feature type="chain" id="PRO_5020893868" description="non-specific serine/threonine protein kinase" evidence="11">
    <location>
        <begin position="24"/>
        <end position="637"/>
    </location>
</feature>
<dbReference type="Gene3D" id="1.10.510.10">
    <property type="entry name" value="Transferase(Phosphotransferase) domain 1"/>
    <property type="match status" value="1"/>
</dbReference>
<keyword evidence="3 10" id="KW-0812">Transmembrane</keyword>
<dbReference type="InterPro" id="IPR000858">
    <property type="entry name" value="S_locus_glycoprot_dom"/>
</dbReference>
<dbReference type="EMBL" id="PYDT01000008">
    <property type="protein sequence ID" value="THU53239.1"/>
    <property type="molecule type" value="Genomic_DNA"/>
</dbReference>
<dbReference type="Pfam" id="PF00954">
    <property type="entry name" value="S_locus_glycop"/>
    <property type="match status" value="1"/>
</dbReference>
<accession>A0A4S8IXF0</accession>
<keyword evidence="4 11" id="KW-0732">Signal</keyword>